<comment type="caution">
    <text evidence="2">The sequence shown here is derived from an EMBL/GenBank/DDBJ whole genome shotgun (WGS) entry which is preliminary data.</text>
</comment>
<organism evidence="2 3">
    <name type="scientific">Steinernema carpocapsae</name>
    <name type="common">Entomopathogenic nematode</name>
    <dbReference type="NCBI Taxonomy" id="34508"/>
    <lineage>
        <taxon>Eukaryota</taxon>
        <taxon>Metazoa</taxon>
        <taxon>Ecdysozoa</taxon>
        <taxon>Nematoda</taxon>
        <taxon>Chromadorea</taxon>
        <taxon>Rhabditida</taxon>
        <taxon>Tylenchina</taxon>
        <taxon>Panagrolaimomorpha</taxon>
        <taxon>Strongyloidoidea</taxon>
        <taxon>Steinernematidae</taxon>
        <taxon>Steinernema</taxon>
    </lineage>
</organism>
<dbReference type="Proteomes" id="UP000298663">
    <property type="component" value="Unassembled WGS sequence"/>
</dbReference>
<gene>
    <name evidence="2" type="ORF">L596_015978</name>
</gene>
<sequence>MTHVLGVFAVASNLFTTLFSIRFLGKKRNVEVEEEAEVEGELQRRRAKSERVRAPVRCPILSLCNVFWRHFSTTHTQKINRTTRKERQPAGASSASSSSARERVVAVSINKNEPRDHLTTDCTGDRWEFFVCRARCNLPMTPQVFSHAKKRRARKVAISGEEEGDVNFGNGECMYQIGLFGG</sequence>
<protein>
    <submittedName>
        <fullName evidence="2">Uncharacterized protein</fullName>
    </submittedName>
</protein>
<keyword evidence="3" id="KW-1185">Reference proteome</keyword>
<evidence type="ECO:0000313" key="3">
    <source>
        <dbReference type="Proteomes" id="UP000298663"/>
    </source>
</evidence>
<reference evidence="2 3" key="2">
    <citation type="journal article" date="2019" name="G3 (Bethesda)">
        <title>Hybrid Assembly of the Genome of the Entomopathogenic Nematode Steinernema carpocapsae Identifies the X-Chromosome.</title>
        <authorList>
            <person name="Serra L."/>
            <person name="Macchietto M."/>
            <person name="Macias-Munoz A."/>
            <person name="McGill C.J."/>
            <person name="Rodriguez I.M."/>
            <person name="Rodriguez B."/>
            <person name="Murad R."/>
            <person name="Mortazavi A."/>
        </authorList>
    </citation>
    <scope>NUCLEOTIDE SEQUENCE [LARGE SCALE GENOMIC DNA]</scope>
    <source>
        <strain evidence="2 3">ALL</strain>
    </source>
</reference>
<dbReference type="AlphaFoldDB" id="A0A4U5NHN5"/>
<reference evidence="2 3" key="1">
    <citation type="journal article" date="2015" name="Genome Biol.">
        <title>Comparative genomics of Steinernema reveals deeply conserved gene regulatory networks.</title>
        <authorList>
            <person name="Dillman A.R."/>
            <person name="Macchietto M."/>
            <person name="Porter C.F."/>
            <person name="Rogers A."/>
            <person name="Williams B."/>
            <person name="Antoshechkin I."/>
            <person name="Lee M.M."/>
            <person name="Goodwin Z."/>
            <person name="Lu X."/>
            <person name="Lewis E.E."/>
            <person name="Goodrich-Blair H."/>
            <person name="Stock S.P."/>
            <person name="Adams B.J."/>
            <person name="Sternberg P.W."/>
            <person name="Mortazavi A."/>
        </authorList>
    </citation>
    <scope>NUCLEOTIDE SEQUENCE [LARGE SCALE GENOMIC DNA]</scope>
    <source>
        <strain evidence="2 3">ALL</strain>
    </source>
</reference>
<accession>A0A4U5NHN5</accession>
<evidence type="ECO:0000313" key="2">
    <source>
        <dbReference type="EMBL" id="TKR82223.1"/>
    </source>
</evidence>
<dbReference type="EMBL" id="AZBU02000004">
    <property type="protein sequence ID" value="TKR82223.1"/>
    <property type="molecule type" value="Genomic_DNA"/>
</dbReference>
<feature type="region of interest" description="Disordered" evidence="1">
    <location>
        <begin position="77"/>
        <end position="101"/>
    </location>
</feature>
<proteinExistence type="predicted"/>
<evidence type="ECO:0000256" key="1">
    <source>
        <dbReference type="SAM" id="MobiDB-lite"/>
    </source>
</evidence>
<name>A0A4U5NHN5_STECR</name>